<feature type="transmembrane region" description="Helical" evidence="1">
    <location>
        <begin position="256"/>
        <end position="275"/>
    </location>
</feature>
<reference evidence="2 3" key="1">
    <citation type="submission" date="2017-10" db="EMBL/GenBank/DDBJ databases">
        <title>The draft genome sequence of Lewinella nigricans NBRC 102662.</title>
        <authorList>
            <person name="Wang K."/>
        </authorList>
    </citation>
    <scope>NUCLEOTIDE SEQUENCE [LARGE SCALE GENOMIC DNA]</scope>
    <source>
        <strain evidence="2 3">NBRC 102662</strain>
    </source>
</reference>
<keyword evidence="3" id="KW-1185">Reference proteome</keyword>
<dbReference type="Proteomes" id="UP000223913">
    <property type="component" value="Unassembled WGS sequence"/>
</dbReference>
<dbReference type="EMBL" id="PDUD01000025">
    <property type="protein sequence ID" value="PHN04617.1"/>
    <property type="molecule type" value="Genomic_DNA"/>
</dbReference>
<keyword evidence="1" id="KW-0472">Membrane</keyword>
<dbReference type="RefSeq" id="WP_099152190.1">
    <property type="nucleotide sequence ID" value="NZ_PDUD01000025.1"/>
</dbReference>
<keyword evidence="1" id="KW-0812">Transmembrane</keyword>
<accession>A0A2D0N811</accession>
<evidence type="ECO:0008006" key="4">
    <source>
        <dbReference type="Google" id="ProtNLM"/>
    </source>
</evidence>
<dbReference type="OrthoDB" id="675873at2"/>
<comment type="caution">
    <text evidence="2">The sequence shown here is derived from an EMBL/GenBank/DDBJ whole genome shotgun (WGS) entry which is preliminary data.</text>
</comment>
<protein>
    <recommendedName>
        <fullName evidence="4">DUF3667 domain-containing protein</fullName>
    </recommendedName>
</protein>
<sequence length="379" mass="43923">MKNTRIRLFPRIRKRRGTLESEGQKGQRYCPNCHYPLPHYGEFCSNCGQRFTDGRVPLKYLLQDFLENVLNVDSKFFRTTWALIIPGKLTNEFFKGHHKRYATPGRLFFVATVVHFAVLGFLINDQIATGLGQMIEDGKRKSYVQPMLDSLQAARKDILTEFGEEPDVARAFDSLFLKVGGTSRDSQKVDYFTFADSWWPSSAEVWFSTQELYSKSPAELADAKGITGKMDRLVFQQVVKVTTHTDNFGQYALGQLVWMVILMMPALALILKLLYIRRKRYFVEHLVFSFHYHAFSFWIVSIMLLIMTWTNSWDNEAIAGIVPTFVVFGILIYLFIAMRRVYKQGFFKTFVKYNILNFAYIMIFSLFLALTLAVSALMF</sequence>
<dbReference type="AlphaFoldDB" id="A0A2D0N811"/>
<evidence type="ECO:0000313" key="3">
    <source>
        <dbReference type="Proteomes" id="UP000223913"/>
    </source>
</evidence>
<feature type="transmembrane region" description="Helical" evidence="1">
    <location>
        <begin position="107"/>
        <end position="124"/>
    </location>
</feature>
<name>A0A2D0N811_FLAN2</name>
<evidence type="ECO:0000313" key="2">
    <source>
        <dbReference type="EMBL" id="PHN04617.1"/>
    </source>
</evidence>
<feature type="transmembrane region" description="Helical" evidence="1">
    <location>
        <begin position="358"/>
        <end position="378"/>
    </location>
</feature>
<keyword evidence="1" id="KW-1133">Transmembrane helix</keyword>
<evidence type="ECO:0000256" key="1">
    <source>
        <dbReference type="SAM" id="Phobius"/>
    </source>
</evidence>
<feature type="transmembrane region" description="Helical" evidence="1">
    <location>
        <begin position="317"/>
        <end position="337"/>
    </location>
</feature>
<dbReference type="InterPro" id="IPR022134">
    <property type="entry name" value="DUF3667"/>
</dbReference>
<gene>
    <name evidence="2" type="ORF">CRP01_21685</name>
</gene>
<proteinExistence type="predicted"/>
<organism evidence="2 3">
    <name type="scientific">Flavilitoribacter nigricans (strain ATCC 23147 / DSM 23189 / NBRC 102662 / NCIMB 1420 / SS-2)</name>
    <name type="common">Lewinella nigricans</name>
    <dbReference type="NCBI Taxonomy" id="1122177"/>
    <lineage>
        <taxon>Bacteria</taxon>
        <taxon>Pseudomonadati</taxon>
        <taxon>Bacteroidota</taxon>
        <taxon>Saprospiria</taxon>
        <taxon>Saprospirales</taxon>
        <taxon>Lewinellaceae</taxon>
        <taxon>Flavilitoribacter</taxon>
    </lineage>
</organism>
<dbReference type="Pfam" id="PF12412">
    <property type="entry name" value="DUF3667"/>
    <property type="match status" value="1"/>
</dbReference>
<feature type="transmembrane region" description="Helical" evidence="1">
    <location>
        <begin position="287"/>
        <end position="311"/>
    </location>
</feature>